<evidence type="ECO:0000259" key="2">
    <source>
        <dbReference type="PROSITE" id="PS00028"/>
    </source>
</evidence>
<evidence type="ECO:0000313" key="4">
    <source>
        <dbReference type="Proteomes" id="UP000469558"/>
    </source>
</evidence>
<feature type="compositionally biased region" description="Basic and acidic residues" evidence="1">
    <location>
        <begin position="322"/>
        <end position="332"/>
    </location>
</feature>
<dbReference type="Proteomes" id="UP000469558">
    <property type="component" value="Unassembled WGS sequence"/>
</dbReference>
<name>A0A8T9CDW2_9HELO</name>
<feature type="region of interest" description="Disordered" evidence="1">
    <location>
        <begin position="562"/>
        <end position="583"/>
    </location>
</feature>
<dbReference type="PANTHER" id="PTHR35391">
    <property type="entry name" value="C2H2-TYPE DOMAIN-CONTAINING PROTEIN-RELATED"/>
    <property type="match status" value="1"/>
</dbReference>
<feature type="region of interest" description="Disordered" evidence="1">
    <location>
        <begin position="320"/>
        <end position="355"/>
    </location>
</feature>
<feature type="compositionally biased region" description="Polar residues" evidence="1">
    <location>
        <begin position="1030"/>
        <end position="1045"/>
    </location>
</feature>
<reference evidence="3 4" key="1">
    <citation type="submission" date="2018-05" db="EMBL/GenBank/DDBJ databases">
        <title>Genome sequencing and assembly of the regulated plant pathogen Lachnellula willkommii and related sister species for the development of diagnostic species identification markers.</title>
        <authorList>
            <person name="Giroux E."/>
            <person name="Bilodeau G."/>
        </authorList>
    </citation>
    <scope>NUCLEOTIDE SEQUENCE [LARGE SCALE GENOMIC DNA]</scope>
    <source>
        <strain evidence="3 4">CBS 268.59</strain>
    </source>
</reference>
<feature type="region of interest" description="Disordered" evidence="1">
    <location>
        <begin position="118"/>
        <end position="143"/>
    </location>
</feature>
<dbReference type="PANTHER" id="PTHR35391:SF7">
    <property type="entry name" value="C2H2-TYPE DOMAIN-CONTAINING PROTEIN"/>
    <property type="match status" value="1"/>
</dbReference>
<proteinExistence type="predicted"/>
<dbReference type="EMBL" id="QGMK01000160">
    <property type="protein sequence ID" value="TVY83721.1"/>
    <property type="molecule type" value="Genomic_DNA"/>
</dbReference>
<dbReference type="AlphaFoldDB" id="A0A8T9CDW2"/>
<organism evidence="3 4">
    <name type="scientific">Lachnellula suecica</name>
    <dbReference type="NCBI Taxonomy" id="602035"/>
    <lineage>
        <taxon>Eukaryota</taxon>
        <taxon>Fungi</taxon>
        <taxon>Dikarya</taxon>
        <taxon>Ascomycota</taxon>
        <taxon>Pezizomycotina</taxon>
        <taxon>Leotiomycetes</taxon>
        <taxon>Helotiales</taxon>
        <taxon>Lachnaceae</taxon>
        <taxon>Lachnellula</taxon>
    </lineage>
</organism>
<feature type="region of interest" description="Disordered" evidence="1">
    <location>
        <begin position="1030"/>
        <end position="1066"/>
    </location>
</feature>
<comment type="caution">
    <text evidence="3">The sequence shown here is derived from an EMBL/GenBank/DDBJ whole genome shotgun (WGS) entry which is preliminary data.</text>
</comment>
<evidence type="ECO:0000313" key="3">
    <source>
        <dbReference type="EMBL" id="TVY83721.1"/>
    </source>
</evidence>
<feature type="compositionally biased region" description="Low complexity" evidence="1">
    <location>
        <begin position="127"/>
        <end position="140"/>
    </location>
</feature>
<keyword evidence="4" id="KW-1185">Reference proteome</keyword>
<protein>
    <recommendedName>
        <fullName evidence="2">C2H2-type domain-containing protein</fullName>
    </recommendedName>
</protein>
<accession>A0A8T9CDW2</accession>
<dbReference type="Pfam" id="PF26082">
    <property type="entry name" value="zf-C2H2_AcuF"/>
    <property type="match status" value="1"/>
</dbReference>
<dbReference type="InterPro" id="IPR036291">
    <property type="entry name" value="NAD(P)-bd_dom_sf"/>
</dbReference>
<dbReference type="InterPro" id="IPR058925">
    <property type="entry name" value="zf-C2H2_AcuF"/>
</dbReference>
<dbReference type="SUPFAM" id="SSF51735">
    <property type="entry name" value="NAD(P)-binding Rossmann-fold domains"/>
    <property type="match status" value="1"/>
</dbReference>
<sequence length="1066" mass="120548">MEPTEQQTTAVSPAHHSTAQCFKAFGEVQHSLSSAPMDFSSQIDKNAFGDEVGRFRVWSANIGALQKGHSSLDYRLRESHLVYENILKLLKELFDCLQETCLVLSGVRLPYEREVGTITYESDDSSGSEGETSESSSEASVPQASTELQQRFLSVVEIIDTLYKMSRFIRGPAIEARISKANSFRKVDKDTGIDIFSELPMIDEETGRDIYSQLPSSDVAYVIDSICEIRRINHNEHSIQNAEYNHKYYVTIKGNFLRDDPVVHSSENDYIRNIRKDPRVARIAQSITKRRQQFQYWSRHREKLGLNTSSDPFVHIPKVQRKRGEEVSRQGEDDITAADSHANRNPGGDHLSVGKTAFTGTTATVAGAIIMTQDDTYSTASEASTARGLDGSRVDLPSFPKSILPGKDFECPYCFTICPSKYRYPKAWRAHLLRDLRPYICTYENCPNPEQRFATQREWYQHEERIHRRLWQCPEHHSASFGSRTELDSHIRSFEHNFSRSLSQAQILDTCQTVESDHRRICFLCFSEFVTSTDLQKHVAFHLERFSAFSLPRTIELTAEDEESLEDVSAKDSGAALGGSDVPEDLDFTGRDGWGTLVATAQATLKTIEEIWASPHDSPRRRKVSLLSPDDKLIEIQNMDPPGELLNSDEGSEAIDSSIAAMQRIQNEEIRLGESITSDEMHKSQNQIKEDVAVVTYETEGYRHEHGKRHSKRIGRNVAYCNCWVRGLARVFAQCLNDTSHPFLILSRRDQPELTARGYQVAVVDYDSQDDLRYTLRGMDLVISTVMGLPQIDLIDASAHAGVRRFVPAEFEGPPARRASNDPLDFGRKAAIDRLRHWSNHHRHQMKFTIFSCGVFYERFARGGLAAYDIGGSTLTGIHNDGGYLMNMRMGTAEVVERTTSGQPLYACLTSVHDVGRFIVAALDLGYQTWPAEFRMFGERMSITQILQWGAAVRGMEMFSTDVIEPQDLEAHLEHATYYQDYPKIRRIQELIATERRRYDFTAPNLNPLVHVTPVSFWNWLSAEWGPPQSITTVASSDRPQSPDENATVEGPSSAPRMSIRSSGMP</sequence>
<dbReference type="Gene3D" id="3.40.50.720">
    <property type="entry name" value="NAD(P)-binding Rossmann-like Domain"/>
    <property type="match status" value="1"/>
</dbReference>
<dbReference type="PROSITE" id="PS00028">
    <property type="entry name" value="ZINC_FINGER_C2H2_1"/>
    <property type="match status" value="1"/>
</dbReference>
<dbReference type="InterPro" id="IPR013087">
    <property type="entry name" value="Znf_C2H2_type"/>
</dbReference>
<feature type="domain" description="C2H2-type" evidence="2">
    <location>
        <begin position="522"/>
        <end position="542"/>
    </location>
</feature>
<dbReference type="OrthoDB" id="20872at2759"/>
<dbReference type="SMART" id="SM00355">
    <property type="entry name" value="ZnF_C2H2"/>
    <property type="match status" value="3"/>
</dbReference>
<gene>
    <name evidence="3" type="ORF">LSUE1_G003385</name>
</gene>
<evidence type="ECO:0000256" key="1">
    <source>
        <dbReference type="SAM" id="MobiDB-lite"/>
    </source>
</evidence>